<sequence length="140" mass="15990">SHRSENFCNNNECERWCVDYDPLAWTGFCFKSKNEDYCLCDFVTDCVEINNATCEESCKRYPTFELVKYCAVPEKGVDCACVYDVDESLLDHKSEIHSPKRETHPWGECGWRSVWKNQGGEERGPVSKAGGGISGDRNDR</sequence>
<evidence type="ECO:0000313" key="3">
    <source>
        <dbReference type="Proteomes" id="UP000499080"/>
    </source>
</evidence>
<feature type="non-terminal residue" evidence="2">
    <location>
        <position position="1"/>
    </location>
</feature>
<dbReference type="EMBL" id="BGPR01097047">
    <property type="protein sequence ID" value="GBM44124.1"/>
    <property type="molecule type" value="Genomic_DNA"/>
</dbReference>
<feature type="region of interest" description="Disordered" evidence="1">
    <location>
        <begin position="116"/>
        <end position="140"/>
    </location>
</feature>
<dbReference type="Proteomes" id="UP000499080">
    <property type="component" value="Unassembled WGS sequence"/>
</dbReference>
<evidence type="ECO:0000313" key="2">
    <source>
        <dbReference type="EMBL" id="GBM44124.1"/>
    </source>
</evidence>
<organism evidence="2 3">
    <name type="scientific">Araneus ventricosus</name>
    <name type="common">Orbweaver spider</name>
    <name type="synonym">Epeira ventricosa</name>
    <dbReference type="NCBI Taxonomy" id="182803"/>
    <lineage>
        <taxon>Eukaryota</taxon>
        <taxon>Metazoa</taxon>
        <taxon>Ecdysozoa</taxon>
        <taxon>Arthropoda</taxon>
        <taxon>Chelicerata</taxon>
        <taxon>Arachnida</taxon>
        <taxon>Araneae</taxon>
        <taxon>Araneomorphae</taxon>
        <taxon>Entelegynae</taxon>
        <taxon>Araneoidea</taxon>
        <taxon>Araneidae</taxon>
        <taxon>Araneus</taxon>
    </lineage>
</organism>
<name>A0A4Y2FWS7_ARAVE</name>
<evidence type="ECO:0000256" key="1">
    <source>
        <dbReference type="SAM" id="MobiDB-lite"/>
    </source>
</evidence>
<gene>
    <name evidence="2" type="ORF">AVEN_28249_1</name>
</gene>
<reference evidence="2 3" key="1">
    <citation type="journal article" date="2019" name="Sci. Rep.">
        <title>Orb-weaving spider Araneus ventricosus genome elucidates the spidroin gene catalogue.</title>
        <authorList>
            <person name="Kono N."/>
            <person name="Nakamura H."/>
            <person name="Ohtoshi R."/>
            <person name="Moran D.A.P."/>
            <person name="Shinohara A."/>
            <person name="Yoshida Y."/>
            <person name="Fujiwara M."/>
            <person name="Mori M."/>
            <person name="Tomita M."/>
            <person name="Arakawa K."/>
        </authorList>
    </citation>
    <scope>NUCLEOTIDE SEQUENCE [LARGE SCALE GENOMIC DNA]</scope>
</reference>
<keyword evidence="3" id="KW-1185">Reference proteome</keyword>
<comment type="caution">
    <text evidence="2">The sequence shown here is derived from an EMBL/GenBank/DDBJ whole genome shotgun (WGS) entry which is preliminary data.</text>
</comment>
<accession>A0A4Y2FWS7</accession>
<protein>
    <submittedName>
        <fullName evidence="2">Uncharacterized protein</fullName>
    </submittedName>
</protein>
<dbReference type="AlphaFoldDB" id="A0A4Y2FWS7"/>
<proteinExistence type="predicted"/>